<evidence type="ECO:0000256" key="5">
    <source>
        <dbReference type="ARBA" id="ARBA00022989"/>
    </source>
</evidence>
<dbReference type="Pfam" id="PF01770">
    <property type="entry name" value="Folate_carrier"/>
    <property type="match status" value="1"/>
</dbReference>
<feature type="transmembrane region" description="Helical" evidence="9">
    <location>
        <begin position="344"/>
        <end position="367"/>
    </location>
</feature>
<dbReference type="AlphaFoldDB" id="A0AA47M8J8"/>
<keyword evidence="3 7" id="KW-0813">Transport</keyword>
<feature type="transmembrane region" description="Helical" evidence="9">
    <location>
        <begin position="433"/>
        <end position="457"/>
    </location>
</feature>
<evidence type="ECO:0000256" key="2">
    <source>
        <dbReference type="ARBA" id="ARBA00005773"/>
    </source>
</evidence>
<dbReference type="PANTHER" id="PTHR10686">
    <property type="entry name" value="FOLATE TRANSPORTER"/>
    <property type="match status" value="1"/>
</dbReference>
<dbReference type="Proteomes" id="UP001174136">
    <property type="component" value="Unassembled WGS sequence"/>
</dbReference>
<organism evidence="10 11">
    <name type="scientific">Merluccius polli</name>
    <name type="common">Benguela hake</name>
    <name type="synonym">Merluccius cadenati</name>
    <dbReference type="NCBI Taxonomy" id="89951"/>
    <lineage>
        <taxon>Eukaryota</taxon>
        <taxon>Metazoa</taxon>
        <taxon>Chordata</taxon>
        <taxon>Craniata</taxon>
        <taxon>Vertebrata</taxon>
        <taxon>Euteleostomi</taxon>
        <taxon>Actinopterygii</taxon>
        <taxon>Neopterygii</taxon>
        <taxon>Teleostei</taxon>
        <taxon>Neoteleostei</taxon>
        <taxon>Acanthomorphata</taxon>
        <taxon>Zeiogadaria</taxon>
        <taxon>Gadariae</taxon>
        <taxon>Gadiformes</taxon>
        <taxon>Gadoidei</taxon>
        <taxon>Merlucciidae</taxon>
        <taxon>Merluccius</taxon>
    </lineage>
</organism>
<evidence type="ECO:0000256" key="4">
    <source>
        <dbReference type="ARBA" id="ARBA00022692"/>
    </source>
</evidence>
<feature type="region of interest" description="Disordered" evidence="8">
    <location>
        <begin position="278"/>
        <end position="311"/>
    </location>
</feature>
<feature type="region of interest" description="Disordered" evidence="8">
    <location>
        <begin position="19"/>
        <end position="56"/>
    </location>
</feature>
<evidence type="ECO:0000256" key="3">
    <source>
        <dbReference type="ARBA" id="ARBA00022448"/>
    </source>
</evidence>
<keyword evidence="5 9" id="KW-1133">Transmembrane helix</keyword>
<dbReference type="PIRSF" id="PIRSF028739">
    <property type="entry name" value="Folate_carrier"/>
    <property type="match status" value="1"/>
</dbReference>
<dbReference type="Gene3D" id="1.20.1250.20">
    <property type="entry name" value="MFS general substrate transporter like domains"/>
    <property type="match status" value="1"/>
</dbReference>
<comment type="caution">
    <text evidence="10">The sequence shown here is derived from an EMBL/GenBank/DDBJ whole genome shotgun (WGS) entry which is preliminary data.</text>
</comment>
<dbReference type="GO" id="GO:0016323">
    <property type="term" value="C:basolateral plasma membrane"/>
    <property type="evidence" value="ECO:0007669"/>
    <property type="project" value="TreeGrafter"/>
</dbReference>
<dbReference type="SUPFAM" id="SSF103473">
    <property type="entry name" value="MFS general substrate transporter"/>
    <property type="match status" value="1"/>
</dbReference>
<name>A0AA47M8J8_MERPO</name>
<dbReference type="FunFam" id="1.20.1250.20:FF:000225">
    <property type="entry name" value="Solute carrier family 19 member 1"/>
    <property type="match status" value="1"/>
</dbReference>
<dbReference type="GO" id="GO:0098838">
    <property type="term" value="P:folate transmembrane transport"/>
    <property type="evidence" value="ECO:0007669"/>
    <property type="project" value="TreeGrafter"/>
</dbReference>
<dbReference type="GO" id="GO:0008518">
    <property type="term" value="F:folate:monoatomic anion antiporter activity"/>
    <property type="evidence" value="ECO:0007669"/>
    <property type="project" value="TreeGrafter"/>
</dbReference>
<comment type="subcellular location">
    <subcellularLocation>
        <location evidence="1 7">Membrane</location>
        <topology evidence="1 7">Multi-pass membrane protein</topology>
    </subcellularLocation>
</comment>
<evidence type="ECO:0000256" key="7">
    <source>
        <dbReference type="PIRNR" id="PIRNR028739"/>
    </source>
</evidence>
<comment type="similarity">
    <text evidence="2 7">Belongs to the reduced folate carrier (RFC) transporter (TC 2.A.48) family.</text>
</comment>
<proteinExistence type="inferred from homology"/>
<evidence type="ECO:0000256" key="9">
    <source>
        <dbReference type="SAM" id="Phobius"/>
    </source>
</evidence>
<sequence length="571" mass="63313">MVVEDGSGPVDQRAEYLALKEPMAEDPGGEGGDVEAEMVAPAVGSEDSAGPTTQTSPQSWKWSVIYLCVYGFMASIKPGEPFITPNLLSHEKNFTSEQPYLTLGFHHQVTNEINPVLSYSYTAALVPVFLLTDFLRYKPVLVLQGFSHVAIWLLMLLGNSLLHMQLMEVCYGVTMAARVAYSSYIFSLVPPGLYQRVASYSRSTVLLGVFASSVLGQVCVSWAGVSYATLSVISLGFVSFALLLSLCLPWPKRSMFFNRTQQRQHRLRELVAVDDGTKDRLTNSSSQPYAQAERDSINPREGKPATASGSPSPWHLCTLSWRESVFVQMLMEVRGVVRVPNLRLWCLWWVFNSTGYYLVLFYVHVLWNKVYPATENKHVYNGAVEAVSTLLGAMTSFLAGFVKIRWNLWSELVIGVITALQAGLLLLMGSTNNIWVCYVAYAFFRGFYQFLVPIAIFQIASSLTKELCALVFGINTFLGTIVKTTITLIVADKRGLGLDVHAQFLVYFFYFALLTVVYIVGAIVVITRHYRDQSRGRESSDLATPTELSPTVAAEAHCDVETLSNGKTTSA</sequence>
<feature type="transmembrane region" description="Helical" evidence="9">
    <location>
        <begin position="230"/>
        <end position="250"/>
    </location>
</feature>
<feature type="transmembrane region" description="Helical" evidence="9">
    <location>
        <begin position="142"/>
        <end position="163"/>
    </location>
</feature>
<evidence type="ECO:0000256" key="1">
    <source>
        <dbReference type="ARBA" id="ARBA00004141"/>
    </source>
</evidence>
<keyword evidence="11" id="KW-1185">Reference proteome</keyword>
<evidence type="ECO:0000313" key="10">
    <source>
        <dbReference type="EMBL" id="KAK0135674.1"/>
    </source>
</evidence>
<dbReference type="GO" id="GO:0005542">
    <property type="term" value="F:folic acid binding"/>
    <property type="evidence" value="ECO:0007669"/>
    <property type="project" value="TreeGrafter"/>
</dbReference>
<evidence type="ECO:0000313" key="11">
    <source>
        <dbReference type="Proteomes" id="UP001174136"/>
    </source>
</evidence>
<feature type="transmembrane region" description="Helical" evidence="9">
    <location>
        <begin position="408"/>
        <end position="427"/>
    </location>
</feature>
<dbReference type="PANTHER" id="PTHR10686:SF12">
    <property type="entry name" value="REDUCED FOLATE TRANSPORTER"/>
    <property type="match status" value="1"/>
</dbReference>
<feature type="transmembrane region" description="Helical" evidence="9">
    <location>
        <begin position="503"/>
        <end position="527"/>
    </location>
</feature>
<dbReference type="InterPro" id="IPR036259">
    <property type="entry name" value="MFS_trans_sf"/>
</dbReference>
<feature type="transmembrane region" description="Helical" evidence="9">
    <location>
        <begin position="469"/>
        <end position="491"/>
    </location>
</feature>
<dbReference type="EMBL" id="JAOPHQ010005412">
    <property type="protein sequence ID" value="KAK0135674.1"/>
    <property type="molecule type" value="Genomic_DNA"/>
</dbReference>
<feature type="transmembrane region" description="Helical" evidence="9">
    <location>
        <begin position="205"/>
        <end position="224"/>
    </location>
</feature>
<keyword evidence="4 9" id="KW-0812">Transmembrane</keyword>
<dbReference type="NCBIfam" id="TIGR00806">
    <property type="entry name" value="rfc"/>
    <property type="match status" value="1"/>
</dbReference>
<dbReference type="InterPro" id="IPR002666">
    <property type="entry name" value="Folate_carrier"/>
</dbReference>
<dbReference type="GO" id="GO:0016324">
    <property type="term" value="C:apical plasma membrane"/>
    <property type="evidence" value="ECO:0007669"/>
    <property type="project" value="TreeGrafter"/>
</dbReference>
<accession>A0AA47M8J8</accession>
<keyword evidence="6 7" id="KW-0472">Membrane</keyword>
<evidence type="ECO:0000256" key="6">
    <source>
        <dbReference type="ARBA" id="ARBA00023136"/>
    </source>
</evidence>
<feature type="transmembrane region" description="Helical" evidence="9">
    <location>
        <begin position="379"/>
        <end position="401"/>
    </location>
</feature>
<gene>
    <name evidence="10" type="primary">SLC19A1_1</name>
    <name evidence="10" type="ORF">N1851_028472</name>
</gene>
<protein>
    <submittedName>
        <fullName evidence="10">Folate transporter 1</fullName>
    </submittedName>
</protein>
<evidence type="ECO:0000256" key="8">
    <source>
        <dbReference type="SAM" id="MobiDB-lite"/>
    </source>
</evidence>
<reference evidence="10" key="1">
    <citation type="journal article" date="2023" name="Front. Mar. Sci.">
        <title>A new Merluccius polli reference genome to investigate the effects of global change in West African waters.</title>
        <authorList>
            <person name="Mateo J.L."/>
            <person name="Blanco-Fernandez C."/>
            <person name="Garcia-Vazquez E."/>
            <person name="Machado-Schiaffino G."/>
        </authorList>
    </citation>
    <scope>NUCLEOTIDE SEQUENCE</scope>
    <source>
        <strain evidence="10">C29</strain>
        <tissue evidence="10">Fin</tissue>
    </source>
</reference>
<feature type="compositionally biased region" description="Basic and acidic residues" evidence="8">
    <location>
        <begin position="292"/>
        <end position="303"/>
    </location>
</feature>